<dbReference type="GO" id="GO:0019236">
    <property type="term" value="P:response to pheromone"/>
    <property type="evidence" value="ECO:0007669"/>
    <property type="project" value="UniProtKB-KW"/>
</dbReference>
<evidence type="ECO:0000256" key="8">
    <source>
        <dbReference type="ARBA" id="ARBA00023136"/>
    </source>
</evidence>
<keyword evidence="11 12" id="KW-0807">Transducer</keyword>
<comment type="similarity">
    <text evidence="2 12">Belongs to the G-protein coupled receptor 1 family.</text>
</comment>
<dbReference type="GO" id="GO:0016503">
    <property type="term" value="F:pheromone receptor activity"/>
    <property type="evidence" value="ECO:0007669"/>
    <property type="project" value="InterPro"/>
</dbReference>
<evidence type="ECO:0000256" key="3">
    <source>
        <dbReference type="ARBA" id="ARBA00022475"/>
    </source>
</evidence>
<evidence type="ECO:0000256" key="2">
    <source>
        <dbReference type="ARBA" id="ARBA00010663"/>
    </source>
</evidence>
<comment type="subcellular location">
    <subcellularLocation>
        <location evidence="1 12">Cell membrane</location>
        <topology evidence="1 12">Multi-pass membrane protein</topology>
    </subcellularLocation>
</comment>
<evidence type="ECO:0000256" key="4">
    <source>
        <dbReference type="ARBA" id="ARBA00022507"/>
    </source>
</evidence>
<feature type="transmembrane region" description="Helical" evidence="12">
    <location>
        <begin position="45"/>
        <end position="66"/>
    </location>
</feature>
<dbReference type="Pfam" id="PF03402">
    <property type="entry name" value="V1R"/>
    <property type="match status" value="1"/>
</dbReference>
<feature type="transmembrane region" description="Helical" evidence="12">
    <location>
        <begin position="12"/>
        <end position="33"/>
    </location>
</feature>
<organism evidence="14">
    <name type="scientific">Nannospalax galili</name>
    <name type="common">Northern Israeli blind subterranean mole rat</name>
    <name type="synonym">Spalax galili</name>
    <dbReference type="NCBI Taxonomy" id="1026970"/>
    <lineage>
        <taxon>Eukaryota</taxon>
        <taxon>Metazoa</taxon>
        <taxon>Chordata</taxon>
        <taxon>Craniata</taxon>
        <taxon>Vertebrata</taxon>
        <taxon>Euteleostomi</taxon>
        <taxon>Mammalia</taxon>
        <taxon>Eutheria</taxon>
        <taxon>Euarchontoglires</taxon>
        <taxon>Glires</taxon>
        <taxon>Rodentia</taxon>
        <taxon>Myomorpha</taxon>
        <taxon>Muroidea</taxon>
        <taxon>Spalacidae</taxon>
        <taxon>Spalacinae</taxon>
        <taxon>Nannospalax</taxon>
    </lineage>
</organism>
<keyword evidence="8 12" id="KW-0472">Membrane</keyword>
<keyword evidence="6 12" id="KW-1133">Transmembrane helix</keyword>
<feature type="transmembrane region" description="Helical" evidence="12">
    <location>
        <begin position="86"/>
        <end position="108"/>
    </location>
</feature>
<sequence>MHFPFMSSLNNVLYFQASLGILANIFLFFFYMCTILRHGHKPIDLIFCQLTFIHIMMVLTAMDIWFTDVLESLNFGNDFNCKAIFYINRVMRGLSICTTCLLTVFQAVTISPNTSLLAKFKHKLKRYMIHVFFCIWSLNLSFSSNQIFYVGAITNTSEINQLKVSKYCSLFPINKIIRELILTLTTCRDVFLVGVMLTTSTYMLLILYRHQRRHQHLHSSNSRASPEKRATQTILLLVGLFVVMYWVDFIISLASTLLWVYNPVILTFQKFVLNIYPTFSPLIQISSDKRVISMLKSMQSKCHQF</sequence>
<dbReference type="InterPro" id="IPR004072">
    <property type="entry name" value="Vmron_rcpt_1"/>
</dbReference>
<dbReference type="SUPFAM" id="SSF81321">
    <property type="entry name" value="Family A G protein-coupled receptor-like"/>
    <property type="match status" value="1"/>
</dbReference>
<evidence type="ECO:0000256" key="7">
    <source>
        <dbReference type="ARBA" id="ARBA00023040"/>
    </source>
</evidence>
<evidence type="ECO:0000256" key="6">
    <source>
        <dbReference type="ARBA" id="ARBA00022989"/>
    </source>
</evidence>
<keyword evidence="9" id="KW-1015">Disulfide bond</keyword>
<evidence type="ECO:0000256" key="12">
    <source>
        <dbReference type="RuleBase" id="RU364061"/>
    </source>
</evidence>
<keyword evidence="4 12" id="KW-0589">Pheromone response</keyword>
<evidence type="ECO:0000259" key="13">
    <source>
        <dbReference type="PROSITE" id="PS50262"/>
    </source>
</evidence>
<accession>A0A4Y1N3H2</accession>
<evidence type="ECO:0000256" key="5">
    <source>
        <dbReference type="ARBA" id="ARBA00022692"/>
    </source>
</evidence>
<name>A0A4Y1N3H2_NANGA</name>
<keyword evidence="10 12" id="KW-0675">Receptor</keyword>
<evidence type="ECO:0000256" key="11">
    <source>
        <dbReference type="ARBA" id="ARBA00023224"/>
    </source>
</evidence>
<gene>
    <name evidence="14" type="primary">V1R1</name>
</gene>
<feature type="domain" description="G-protein coupled receptors family 1 profile" evidence="13">
    <location>
        <begin position="23"/>
        <end position="284"/>
    </location>
</feature>
<evidence type="ECO:0000256" key="1">
    <source>
        <dbReference type="ARBA" id="ARBA00004651"/>
    </source>
</evidence>
<evidence type="ECO:0000313" key="14">
    <source>
        <dbReference type="EMBL" id="AWV49221.1"/>
    </source>
</evidence>
<dbReference type="FunFam" id="1.20.1070.10:FF:000051">
    <property type="entry name" value="Vomeronasal type-1 receptor"/>
    <property type="match status" value="1"/>
</dbReference>
<dbReference type="PRINTS" id="PR01534">
    <property type="entry name" value="VOMERONASL1R"/>
</dbReference>
<feature type="transmembrane region" description="Helical" evidence="12">
    <location>
        <begin position="234"/>
        <end position="261"/>
    </location>
</feature>
<dbReference type="PANTHER" id="PTHR24062">
    <property type="entry name" value="VOMERONASAL TYPE-1 RECEPTOR"/>
    <property type="match status" value="1"/>
</dbReference>
<dbReference type="GO" id="GO:0005886">
    <property type="term" value="C:plasma membrane"/>
    <property type="evidence" value="ECO:0007669"/>
    <property type="project" value="UniProtKB-SubCell"/>
</dbReference>
<dbReference type="AlphaFoldDB" id="A0A4Y1N3H2"/>
<keyword evidence="7 12" id="KW-0297">G-protein coupled receptor</keyword>
<evidence type="ECO:0000256" key="10">
    <source>
        <dbReference type="ARBA" id="ARBA00023170"/>
    </source>
</evidence>
<dbReference type="GO" id="GO:0007606">
    <property type="term" value="P:sensory perception of chemical stimulus"/>
    <property type="evidence" value="ECO:0007669"/>
    <property type="project" value="UniProtKB-ARBA"/>
</dbReference>
<dbReference type="InterPro" id="IPR017452">
    <property type="entry name" value="GPCR_Rhodpsn_7TM"/>
</dbReference>
<feature type="transmembrane region" description="Helical" evidence="12">
    <location>
        <begin position="190"/>
        <end position="208"/>
    </location>
</feature>
<reference evidence="14" key="1">
    <citation type="submission" date="2017-05" db="EMBL/GenBank/DDBJ databases">
        <authorList>
            <person name="Jiao H."/>
            <person name="Zhao H."/>
        </authorList>
    </citation>
    <scope>NUCLEOTIDE SEQUENCE</scope>
    <source>
        <strain evidence="14">C4-2</strain>
        <tissue evidence="14">Muscle</tissue>
    </source>
</reference>
<dbReference type="PROSITE" id="PS50262">
    <property type="entry name" value="G_PROTEIN_RECEP_F1_2"/>
    <property type="match status" value="1"/>
</dbReference>
<keyword evidence="3 12" id="KW-1003">Cell membrane</keyword>
<evidence type="ECO:0000256" key="9">
    <source>
        <dbReference type="ARBA" id="ARBA00023157"/>
    </source>
</evidence>
<dbReference type="EMBL" id="MF118960">
    <property type="protein sequence ID" value="AWV49221.1"/>
    <property type="molecule type" value="Genomic_DNA"/>
</dbReference>
<feature type="transmembrane region" description="Helical" evidence="12">
    <location>
        <begin position="129"/>
        <end position="149"/>
    </location>
</feature>
<dbReference type="Gene3D" id="1.20.1070.10">
    <property type="entry name" value="Rhodopsin 7-helix transmembrane proteins"/>
    <property type="match status" value="1"/>
</dbReference>
<keyword evidence="5 12" id="KW-0812">Transmembrane</keyword>
<proteinExistence type="inferred from homology"/>
<protein>
    <recommendedName>
        <fullName evidence="12">Vomeronasal type-1 receptor</fullName>
    </recommendedName>
</protein>